<evidence type="ECO:0000313" key="1">
    <source>
        <dbReference type="EMBL" id="VBB31523.1"/>
    </source>
</evidence>
<accession>A0A498SI46</accession>
<dbReference type="OrthoDB" id="5875708at2759"/>
<dbReference type="Proteomes" id="UP000276991">
    <property type="component" value="Unassembled WGS sequence"/>
</dbReference>
<reference evidence="1 2" key="1">
    <citation type="submission" date="2018-08" db="EMBL/GenBank/DDBJ databases">
        <authorList>
            <person name="Laetsch R D."/>
            <person name="Stevens L."/>
            <person name="Kumar S."/>
            <person name="Blaxter L. M."/>
        </authorList>
    </citation>
    <scope>NUCLEOTIDE SEQUENCE [LARGE SCALE GENOMIC DNA]</scope>
</reference>
<sequence>MRKGKEEVIQMIVNITSFSHIFGVKYSVRQRRINAPAVKRAIGTILSNAKLDADALNAELSVARQQGFSFLDGLNDLSIVSEDSFALSSQGDRIELSKEEERLQLREEEEMNDDPTCELRHTEITVKDFRLAGRHTFSSVLAQLPSYLAGRTADDLSPINAFSVLLHLCNENVSNFNTRIQAKNLELLQRRDGHGLIMPTEMGDFTIISARQNRVNRKRTASECR</sequence>
<evidence type="ECO:0008006" key="3">
    <source>
        <dbReference type="Google" id="ProtNLM"/>
    </source>
</evidence>
<organism evidence="1 2">
    <name type="scientific">Acanthocheilonema viteae</name>
    <name type="common">Filarial nematode worm</name>
    <name type="synonym">Dipetalonema viteae</name>
    <dbReference type="NCBI Taxonomy" id="6277"/>
    <lineage>
        <taxon>Eukaryota</taxon>
        <taxon>Metazoa</taxon>
        <taxon>Ecdysozoa</taxon>
        <taxon>Nematoda</taxon>
        <taxon>Chromadorea</taxon>
        <taxon>Rhabditida</taxon>
        <taxon>Spirurina</taxon>
        <taxon>Spiruromorpha</taxon>
        <taxon>Filarioidea</taxon>
        <taxon>Onchocercidae</taxon>
        <taxon>Acanthocheilonema</taxon>
    </lineage>
</organism>
<dbReference type="EMBL" id="UPTC01001267">
    <property type="protein sequence ID" value="VBB31523.1"/>
    <property type="molecule type" value="Genomic_DNA"/>
</dbReference>
<keyword evidence="2" id="KW-1185">Reference proteome</keyword>
<proteinExistence type="predicted"/>
<dbReference type="AlphaFoldDB" id="A0A498SI46"/>
<protein>
    <recommendedName>
        <fullName evidence="3">Condensin complex subunit 2</fullName>
    </recommendedName>
</protein>
<name>A0A498SI46_ACAVI</name>
<gene>
    <name evidence="1" type="ORF">NAV_LOCUS6314</name>
</gene>
<evidence type="ECO:0000313" key="2">
    <source>
        <dbReference type="Proteomes" id="UP000276991"/>
    </source>
</evidence>